<dbReference type="KEGG" id="sbl:Sbal_0791"/>
<comment type="similarity">
    <text evidence="1 2">Belongs to the UPF0231 family.</text>
</comment>
<sequence>MATRFILRLRLSTEHHCAFKPSPWLKRVELRLNEQIFCTIGIKSAVLRGASNFAKDRLKLALVGLEQRDNKMEYEFRRNSLTGTFLASFSMDHEVLGQWFTEELGPELAKIQQVLNMIKEIQTDKRGAWRLVGNDFTLELEREQARVFANTLGFEQEYELEEAMSLYDAESEAYCGLEDFEQALLSWQTFIVKGL</sequence>
<proteinExistence type="inferred from homology"/>
<dbReference type="AlphaFoldDB" id="A3D0Q3"/>
<dbReference type="Pfam" id="PF06062">
    <property type="entry name" value="UPF0231"/>
    <property type="match status" value="1"/>
</dbReference>
<evidence type="ECO:0000313" key="3">
    <source>
        <dbReference type="EMBL" id="ABN60316.1"/>
    </source>
</evidence>
<evidence type="ECO:0000256" key="2">
    <source>
        <dbReference type="HAMAP-Rule" id="MF_01053"/>
    </source>
</evidence>
<accession>A3D0Q3</accession>
<protein>
    <recommendedName>
        <fullName evidence="2">UPF0231 protein Sbal_0791</fullName>
    </recommendedName>
</protein>
<organism evidence="3 4">
    <name type="scientific">Shewanella baltica (strain OS155 / ATCC BAA-1091)</name>
    <dbReference type="NCBI Taxonomy" id="325240"/>
    <lineage>
        <taxon>Bacteria</taxon>
        <taxon>Pseudomonadati</taxon>
        <taxon>Pseudomonadota</taxon>
        <taxon>Gammaproteobacteria</taxon>
        <taxon>Alteromonadales</taxon>
        <taxon>Shewanellaceae</taxon>
        <taxon>Shewanella</taxon>
    </lineage>
</organism>
<dbReference type="EMBL" id="CP000563">
    <property type="protein sequence ID" value="ABN60316.1"/>
    <property type="molecule type" value="Genomic_DNA"/>
</dbReference>
<reference evidence="3 4" key="1">
    <citation type="submission" date="2007-02" db="EMBL/GenBank/DDBJ databases">
        <title>Complete sequence of chromosome of Shewanella baltica OS155.</title>
        <authorList>
            <consortium name="US DOE Joint Genome Institute"/>
            <person name="Copeland A."/>
            <person name="Lucas S."/>
            <person name="Lapidus A."/>
            <person name="Barry K."/>
            <person name="Detter J.C."/>
            <person name="Glavina del Rio T."/>
            <person name="Hammon N."/>
            <person name="Israni S."/>
            <person name="Dalin E."/>
            <person name="Tice H."/>
            <person name="Pitluck S."/>
            <person name="Sims D.R."/>
            <person name="Brettin T."/>
            <person name="Bruce D."/>
            <person name="Han C."/>
            <person name="Tapia R."/>
            <person name="Brainard J."/>
            <person name="Schmutz J."/>
            <person name="Larimer F."/>
            <person name="Land M."/>
            <person name="Hauser L."/>
            <person name="Kyrpides N."/>
            <person name="Mikhailova N."/>
            <person name="Brettar I."/>
            <person name="Klappenbach J."/>
            <person name="Konstantinidis K."/>
            <person name="Rodrigues J."/>
            <person name="Tiedje J."/>
            <person name="Richardson P."/>
        </authorList>
    </citation>
    <scope>NUCLEOTIDE SEQUENCE [LARGE SCALE GENOMIC DNA]</scope>
    <source>
        <strain evidence="4">OS155 / ATCC BAA-1091</strain>
    </source>
</reference>
<gene>
    <name evidence="3" type="ordered locus">Sbal_0791</name>
</gene>
<dbReference type="HOGENOM" id="CLU_1395461_0_0_6"/>
<evidence type="ECO:0000256" key="1">
    <source>
        <dbReference type="ARBA" id="ARBA00005367"/>
    </source>
</evidence>
<name>A3D0Q3_SHEB5</name>
<evidence type="ECO:0000313" key="4">
    <source>
        <dbReference type="Proteomes" id="UP000001557"/>
    </source>
</evidence>
<dbReference type="NCBIfam" id="NF003581">
    <property type="entry name" value="PRK05248.3-2"/>
    <property type="match status" value="1"/>
</dbReference>
<keyword evidence="4" id="KW-1185">Reference proteome</keyword>
<dbReference type="InterPro" id="IPR008249">
    <property type="entry name" value="UPF0231"/>
</dbReference>
<dbReference type="STRING" id="325240.Sbal_0791"/>
<dbReference type="HAMAP" id="MF_01053">
    <property type="entry name" value="UPF0231"/>
    <property type="match status" value="1"/>
</dbReference>
<dbReference type="Proteomes" id="UP000001557">
    <property type="component" value="Chromosome"/>
</dbReference>